<dbReference type="AlphaFoldDB" id="A0A147I923"/>
<dbReference type="STRING" id="33051.SB4_11885"/>
<accession>A0A147I923</accession>
<evidence type="ECO:0000256" key="1">
    <source>
        <dbReference type="SAM" id="Phobius"/>
    </source>
</evidence>
<name>A0A147I923_9SPHN</name>
<dbReference type="RefSeq" id="WP_058731930.1">
    <property type="nucleotide sequence ID" value="NZ_LDTD01000005.1"/>
</dbReference>
<protein>
    <recommendedName>
        <fullName evidence="4">Glycerophosphoryl diester phosphodiesterase membrane domain-containing protein</fullName>
    </recommendedName>
</protein>
<gene>
    <name evidence="2" type="ORF">NS319_00550</name>
</gene>
<dbReference type="Proteomes" id="UP000072867">
    <property type="component" value="Unassembled WGS sequence"/>
</dbReference>
<sequence>MKTDDLAPRRILADTFAFVRARPGFIATMIAIDSVPQIAMEYAPGDWTRLSSLLGLVTLYLQLLVTFRALSHAGLTHPDQPEDRPTDGRYPGAFLLDLLMFLAVAIGLALLIVPGVLLLALWSLALPALAAERLPVVAAMRRSWALTRPYLASFVGLVLLAAAPFLAVLALVAMAALIPSFDSPTSLAVADLLLSVWAILTPAFWACTYAARRRMDDDIDRDGTDLTPPDLPLHSRTYV</sequence>
<keyword evidence="1" id="KW-0812">Transmembrane</keyword>
<feature type="transmembrane region" description="Helical" evidence="1">
    <location>
        <begin position="150"/>
        <end position="178"/>
    </location>
</feature>
<feature type="transmembrane region" description="Helical" evidence="1">
    <location>
        <begin position="52"/>
        <end position="71"/>
    </location>
</feature>
<evidence type="ECO:0000313" key="3">
    <source>
        <dbReference type="Proteomes" id="UP000072867"/>
    </source>
</evidence>
<keyword evidence="1" id="KW-0472">Membrane</keyword>
<reference evidence="2 3" key="1">
    <citation type="journal article" date="2016" name="Front. Microbiol.">
        <title>Genomic Resource of Rice Seed Associated Bacteria.</title>
        <authorList>
            <person name="Midha S."/>
            <person name="Bansal K."/>
            <person name="Sharma S."/>
            <person name="Kumar N."/>
            <person name="Patil P.P."/>
            <person name="Chaudhry V."/>
            <person name="Patil P.B."/>
        </authorList>
    </citation>
    <scope>NUCLEOTIDE SEQUENCE [LARGE SCALE GENOMIC DNA]</scope>
    <source>
        <strain evidence="2 3">NS319</strain>
    </source>
</reference>
<evidence type="ECO:0000313" key="2">
    <source>
        <dbReference type="EMBL" id="KTT75850.1"/>
    </source>
</evidence>
<dbReference type="EMBL" id="LDTD01000005">
    <property type="protein sequence ID" value="KTT75850.1"/>
    <property type="molecule type" value="Genomic_DNA"/>
</dbReference>
<organism evidence="2 3">
    <name type="scientific">Sphingomonas sanguinis</name>
    <dbReference type="NCBI Taxonomy" id="33051"/>
    <lineage>
        <taxon>Bacteria</taxon>
        <taxon>Pseudomonadati</taxon>
        <taxon>Pseudomonadota</taxon>
        <taxon>Alphaproteobacteria</taxon>
        <taxon>Sphingomonadales</taxon>
        <taxon>Sphingomonadaceae</taxon>
        <taxon>Sphingomonas</taxon>
    </lineage>
</organism>
<proteinExistence type="predicted"/>
<keyword evidence="1" id="KW-1133">Transmembrane helix</keyword>
<evidence type="ECO:0008006" key="4">
    <source>
        <dbReference type="Google" id="ProtNLM"/>
    </source>
</evidence>
<feature type="transmembrane region" description="Helical" evidence="1">
    <location>
        <begin position="92"/>
        <end position="113"/>
    </location>
</feature>
<dbReference type="PATRIC" id="fig|33051.3.peg.2568"/>
<feature type="transmembrane region" description="Helical" evidence="1">
    <location>
        <begin position="190"/>
        <end position="211"/>
    </location>
</feature>
<comment type="caution">
    <text evidence="2">The sequence shown here is derived from an EMBL/GenBank/DDBJ whole genome shotgun (WGS) entry which is preliminary data.</text>
</comment>